<dbReference type="EMBL" id="HBUE01345789">
    <property type="protein sequence ID" value="CAG6600591.1"/>
    <property type="molecule type" value="Transcribed_RNA"/>
</dbReference>
<reference evidence="1" key="1">
    <citation type="submission" date="2021-05" db="EMBL/GenBank/DDBJ databases">
        <authorList>
            <person name="Alioto T."/>
            <person name="Alioto T."/>
            <person name="Gomez Garrido J."/>
        </authorList>
    </citation>
    <scope>NUCLEOTIDE SEQUENCE</scope>
</reference>
<dbReference type="EMBL" id="HBUE01238814">
    <property type="protein sequence ID" value="CAG6548369.1"/>
    <property type="molecule type" value="Transcribed_RNA"/>
</dbReference>
<sequence>MWPRLHASFASKHITLVQNRFSALSKFAYMIKSLAIVITSHAVSLSIASGFEAKLKMIFSDNARNWLVSEHRNTTHFMPHPSSSYTSCATWALIVVVTICKHFKIPMNSSTVSFASGILKSCESFQR</sequence>
<proteinExistence type="predicted"/>
<accession>A0A8D8I6K7</accession>
<evidence type="ECO:0000313" key="1">
    <source>
        <dbReference type="EMBL" id="CAG6548369.1"/>
    </source>
</evidence>
<organism evidence="1">
    <name type="scientific">Culex pipiens</name>
    <name type="common">House mosquito</name>
    <dbReference type="NCBI Taxonomy" id="7175"/>
    <lineage>
        <taxon>Eukaryota</taxon>
        <taxon>Metazoa</taxon>
        <taxon>Ecdysozoa</taxon>
        <taxon>Arthropoda</taxon>
        <taxon>Hexapoda</taxon>
        <taxon>Insecta</taxon>
        <taxon>Pterygota</taxon>
        <taxon>Neoptera</taxon>
        <taxon>Endopterygota</taxon>
        <taxon>Diptera</taxon>
        <taxon>Nematocera</taxon>
        <taxon>Culicoidea</taxon>
        <taxon>Culicidae</taxon>
        <taxon>Culicinae</taxon>
        <taxon>Culicini</taxon>
        <taxon>Culex</taxon>
        <taxon>Culex</taxon>
    </lineage>
</organism>
<protein>
    <submittedName>
        <fullName evidence="1">(northern house mosquito) hypothetical protein</fullName>
    </submittedName>
</protein>
<name>A0A8D8I6K7_CULPI</name>
<dbReference type="AlphaFoldDB" id="A0A8D8I6K7"/>